<organism evidence="1 2">
    <name type="scientific">Azospirillum palustre</name>
    <dbReference type="NCBI Taxonomy" id="2044885"/>
    <lineage>
        <taxon>Bacteria</taxon>
        <taxon>Pseudomonadati</taxon>
        <taxon>Pseudomonadota</taxon>
        <taxon>Alphaproteobacteria</taxon>
        <taxon>Rhodospirillales</taxon>
        <taxon>Azospirillaceae</taxon>
        <taxon>Azospirillum</taxon>
    </lineage>
</organism>
<evidence type="ECO:0008006" key="3">
    <source>
        <dbReference type="Google" id="ProtNLM"/>
    </source>
</evidence>
<gene>
    <name evidence="1" type="ORF">CRT60_21765</name>
</gene>
<dbReference type="Gene3D" id="3.40.630.30">
    <property type="match status" value="1"/>
</dbReference>
<comment type="caution">
    <text evidence="1">The sequence shown here is derived from an EMBL/GenBank/DDBJ whole genome shotgun (WGS) entry which is preliminary data.</text>
</comment>
<reference evidence="2" key="1">
    <citation type="submission" date="2017-10" db="EMBL/GenBank/DDBJ databases">
        <authorList>
            <person name="Kravchenko I.K."/>
            <person name="Grouzdev D.S."/>
        </authorList>
    </citation>
    <scope>NUCLEOTIDE SEQUENCE [LARGE SCALE GENOMIC DNA]</scope>
    <source>
        <strain evidence="2">B2</strain>
    </source>
</reference>
<dbReference type="EMBL" id="PDKW01000042">
    <property type="protein sequence ID" value="PGH55882.1"/>
    <property type="molecule type" value="Genomic_DNA"/>
</dbReference>
<keyword evidence="2" id="KW-1185">Reference proteome</keyword>
<dbReference type="RefSeq" id="WP_098738596.1">
    <property type="nucleotide sequence ID" value="NZ_PDKW01000042.1"/>
</dbReference>
<dbReference type="OrthoDB" id="7305212at2"/>
<proteinExistence type="predicted"/>
<name>A0A2B8BES7_9PROT</name>
<evidence type="ECO:0000313" key="1">
    <source>
        <dbReference type="EMBL" id="PGH55882.1"/>
    </source>
</evidence>
<accession>A0A2B8BES7</accession>
<evidence type="ECO:0000313" key="2">
    <source>
        <dbReference type="Proteomes" id="UP000225379"/>
    </source>
</evidence>
<dbReference type="SUPFAM" id="SSF55729">
    <property type="entry name" value="Acyl-CoA N-acyltransferases (Nat)"/>
    <property type="match status" value="1"/>
</dbReference>
<dbReference type="InterPro" id="IPR016181">
    <property type="entry name" value="Acyl_CoA_acyltransferase"/>
</dbReference>
<dbReference type="AlphaFoldDB" id="A0A2B8BES7"/>
<sequence length="154" mass="17046">MIRPAKFADILQLAELAVEMHQRSVYADRATLEIARFKKLCIPAIQNHGKGACLYVADTGGRVDGFIVGVIDRLYGISAEFYATDLFFYVSPTADARAAFGLADAFLRWAEGAPGVIEVRPGISGAMEGWERAGKLWERKGLRLDGAMYVRRFK</sequence>
<dbReference type="Proteomes" id="UP000225379">
    <property type="component" value="Unassembled WGS sequence"/>
</dbReference>
<protein>
    <recommendedName>
        <fullName evidence="3">N-acetyltransferase domain-containing protein</fullName>
    </recommendedName>
</protein>